<evidence type="ECO:0000256" key="1">
    <source>
        <dbReference type="SAM" id="MobiDB-lite"/>
    </source>
</evidence>
<reference evidence="2" key="2">
    <citation type="submission" date="2018-05" db="EMBL/GenBank/DDBJ databases">
        <title>OpunRS2 (Oryza punctata Reference Sequence Version 2).</title>
        <authorList>
            <person name="Zhang J."/>
            <person name="Kudrna D."/>
            <person name="Lee S."/>
            <person name="Talag J."/>
            <person name="Welchert J."/>
            <person name="Wing R.A."/>
        </authorList>
    </citation>
    <scope>NUCLEOTIDE SEQUENCE [LARGE SCALE GENOMIC DNA]</scope>
</reference>
<dbReference type="STRING" id="4537.A0A0E0JHM0"/>
<keyword evidence="3" id="KW-1185">Reference proteome</keyword>
<evidence type="ECO:0000313" key="3">
    <source>
        <dbReference type="Proteomes" id="UP000026962"/>
    </source>
</evidence>
<dbReference type="Proteomes" id="UP000026962">
    <property type="component" value="Chromosome 1"/>
</dbReference>
<proteinExistence type="predicted"/>
<dbReference type="InterPro" id="IPR021899">
    <property type="entry name" value="DUF3511"/>
</dbReference>
<dbReference type="EnsemblPlants" id="OPUNC01G12630.1">
    <property type="protein sequence ID" value="OPUNC01G12630.1"/>
    <property type="gene ID" value="OPUNC01G12630"/>
</dbReference>
<evidence type="ECO:0008006" key="4">
    <source>
        <dbReference type="Google" id="ProtNLM"/>
    </source>
</evidence>
<dbReference type="Pfam" id="PF12023">
    <property type="entry name" value="DUF3511"/>
    <property type="match status" value="1"/>
</dbReference>
<organism evidence="2">
    <name type="scientific">Oryza punctata</name>
    <name type="common">Red rice</name>
    <dbReference type="NCBI Taxonomy" id="4537"/>
    <lineage>
        <taxon>Eukaryota</taxon>
        <taxon>Viridiplantae</taxon>
        <taxon>Streptophyta</taxon>
        <taxon>Embryophyta</taxon>
        <taxon>Tracheophyta</taxon>
        <taxon>Spermatophyta</taxon>
        <taxon>Magnoliopsida</taxon>
        <taxon>Liliopsida</taxon>
        <taxon>Poales</taxon>
        <taxon>Poaceae</taxon>
        <taxon>BOP clade</taxon>
        <taxon>Oryzoideae</taxon>
        <taxon>Oryzeae</taxon>
        <taxon>Oryzinae</taxon>
        <taxon>Oryza</taxon>
    </lineage>
</organism>
<protein>
    <recommendedName>
        <fullName evidence="4">DUF3511 domain-containing protein</fullName>
    </recommendedName>
</protein>
<reference evidence="2" key="1">
    <citation type="submission" date="2015-04" db="UniProtKB">
        <authorList>
            <consortium name="EnsemblPlants"/>
        </authorList>
    </citation>
    <scope>IDENTIFICATION</scope>
</reference>
<feature type="region of interest" description="Disordered" evidence="1">
    <location>
        <begin position="1"/>
        <end position="78"/>
    </location>
</feature>
<dbReference type="AlphaFoldDB" id="A0A0E0JHM0"/>
<dbReference type="eggNOG" id="ENOG502R75H">
    <property type="taxonomic scope" value="Eukaryota"/>
</dbReference>
<dbReference type="OMA" id="CSRILNI"/>
<dbReference type="PANTHER" id="PTHR33193">
    <property type="entry name" value="DOMAIN PROTEIN, PUTATIVE (DUF3511)-RELATED"/>
    <property type="match status" value="1"/>
</dbReference>
<dbReference type="Gramene" id="OPUNC01G12630.1">
    <property type="protein sequence ID" value="OPUNC01G12630.1"/>
    <property type="gene ID" value="OPUNC01G12630"/>
</dbReference>
<feature type="compositionally biased region" description="Basic and acidic residues" evidence="1">
    <location>
        <begin position="1"/>
        <end position="12"/>
    </location>
</feature>
<dbReference type="PANTHER" id="PTHR33193:SF51">
    <property type="entry name" value="OS01G0306200 PROTEIN"/>
    <property type="match status" value="1"/>
</dbReference>
<sequence>MADLHRTYRGDSFHPSSSSSSSSSSSVHRHATVLPLPFPEAIHATAADHNEQQRPPPPRLAMAPKTTTDTSTPPPGAFRRCGWRVRGVSCVGCFGDPESKRRRRVAGYKAYAVEGKVKASLRRGIRWFKRKCSAIFRA</sequence>
<evidence type="ECO:0000313" key="2">
    <source>
        <dbReference type="EnsemblPlants" id="OPUNC01G12630.1"/>
    </source>
</evidence>
<name>A0A0E0JHM0_ORYPU</name>
<dbReference type="HOGENOM" id="CLU_1858495_0_0_1"/>
<accession>A0A0E0JHM0</accession>
<feature type="compositionally biased region" description="Low complexity" evidence="1">
    <location>
        <begin position="16"/>
        <end position="26"/>
    </location>
</feature>